<keyword evidence="2" id="KW-1185">Reference proteome</keyword>
<evidence type="ECO:0008006" key="3">
    <source>
        <dbReference type="Google" id="ProtNLM"/>
    </source>
</evidence>
<proteinExistence type="predicted"/>
<sequence>MATALFVDIAIEGALIQIYALLLQHPILCDSIQHATFPRNGDWQHIQQAALIELLARFPRAVTLTLNGVYPDYLQAPPLASHLAPLNLRKLVVRLSSIAMFASATFFRILEHLPQLRELEVGSDEGACWATPWPPPELPFRLDAFTYSGLICGRACAHIIRSSLRTLTALHIVDHRRISDDNFRLLIPAVVDAAPVLRELSLSLPGSGVLDEYVEPLVAALARARLLRAAARTQAILWRVARIACGTVRGDLKLSCTLQPDTIERVPTDVLASVSSGRVKALTLSGFWISDESAQEMARRCSQRRVRCSLLNRW</sequence>
<name>J0WST3_AURST</name>
<dbReference type="InParanoid" id="J0WST3"/>
<dbReference type="Gene3D" id="3.80.10.10">
    <property type="entry name" value="Ribonuclease Inhibitor"/>
    <property type="match status" value="1"/>
</dbReference>
<dbReference type="KEGG" id="adl:AURDEDRAFT_117430"/>
<reference evidence="2" key="1">
    <citation type="journal article" date="2012" name="Science">
        <title>The Paleozoic origin of enzymatic lignin decomposition reconstructed from 31 fungal genomes.</title>
        <authorList>
            <person name="Floudas D."/>
            <person name="Binder M."/>
            <person name="Riley R."/>
            <person name="Barry K."/>
            <person name="Blanchette R.A."/>
            <person name="Henrissat B."/>
            <person name="Martinez A.T."/>
            <person name="Otillar R."/>
            <person name="Spatafora J.W."/>
            <person name="Yadav J.S."/>
            <person name="Aerts A."/>
            <person name="Benoit I."/>
            <person name="Boyd A."/>
            <person name="Carlson A."/>
            <person name="Copeland A."/>
            <person name="Coutinho P.M."/>
            <person name="de Vries R.P."/>
            <person name="Ferreira P."/>
            <person name="Findley K."/>
            <person name="Foster B."/>
            <person name="Gaskell J."/>
            <person name="Glotzer D."/>
            <person name="Gorecki P."/>
            <person name="Heitman J."/>
            <person name="Hesse C."/>
            <person name="Hori C."/>
            <person name="Igarashi K."/>
            <person name="Jurgens J.A."/>
            <person name="Kallen N."/>
            <person name="Kersten P."/>
            <person name="Kohler A."/>
            <person name="Kuees U."/>
            <person name="Kumar T.K.A."/>
            <person name="Kuo A."/>
            <person name="LaButti K."/>
            <person name="Larrondo L.F."/>
            <person name="Lindquist E."/>
            <person name="Ling A."/>
            <person name="Lombard V."/>
            <person name="Lucas S."/>
            <person name="Lundell T."/>
            <person name="Martin R."/>
            <person name="McLaughlin D.J."/>
            <person name="Morgenstern I."/>
            <person name="Morin E."/>
            <person name="Murat C."/>
            <person name="Nagy L.G."/>
            <person name="Nolan M."/>
            <person name="Ohm R.A."/>
            <person name="Patyshakuliyeva A."/>
            <person name="Rokas A."/>
            <person name="Ruiz-Duenas F.J."/>
            <person name="Sabat G."/>
            <person name="Salamov A."/>
            <person name="Samejima M."/>
            <person name="Schmutz J."/>
            <person name="Slot J.C."/>
            <person name="St John F."/>
            <person name="Stenlid J."/>
            <person name="Sun H."/>
            <person name="Sun S."/>
            <person name="Syed K."/>
            <person name="Tsang A."/>
            <person name="Wiebenga A."/>
            <person name="Young D."/>
            <person name="Pisabarro A."/>
            <person name="Eastwood D.C."/>
            <person name="Martin F."/>
            <person name="Cullen D."/>
            <person name="Grigoriev I.V."/>
            <person name="Hibbett D.S."/>
        </authorList>
    </citation>
    <scope>NUCLEOTIDE SEQUENCE [LARGE SCALE GENOMIC DNA]</scope>
    <source>
        <strain evidence="2">TFB10046</strain>
    </source>
</reference>
<gene>
    <name evidence="1" type="ORF">AURDEDRAFT_117430</name>
</gene>
<dbReference type="InterPro" id="IPR032675">
    <property type="entry name" value="LRR_dom_sf"/>
</dbReference>
<dbReference type="EMBL" id="JH687897">
    <property type="protein sequence ID" value="EJD35252.1"/>
    <property type="molecule type" value="Genomic_DNA"/>
</dbReference>
<evidence type="ECO:0000313" key="1">
    <source>
        <dbReference type="EMBL" id="EJD35252.1"/>
    </source>
</evidence>
<accession>J0WST3</accession>
<dbReference type="SUPFAM" id="SSF52047">
    <property type="entry name" value="RNI-like"/>
    <property type="match status" value="1"/>
</dbReference>
<protein>
    <recommendedName>
        <fullName evidence="3">F-box domain-containing protein</fullName>
    </recommendedName>
</protein>
<dbReference type="AlphaFoldDB" id="J0WST3"/>
<dbReference type="Proteomes" id="UP000006514">
    <property type="component" value="Unassembled WGS sequence"/>
</dbReference>
<organism evidence="1 2">
    <name type="scientific">Auricularia subglabra (strain TFB-10046 / SS5)</name>
    <name type="common">White-rot fungus</name>
    <name type="synonym">Auricularia delicata (strain TFB10046)</name>
    <dbReference type="NCBI Taxonomy" id="717982"/>
    <lineage>
        <taxon>Eukaryota</taxon>
        <taxon>Fungi</taxon>
        <taxon>Dikarya</taxon>
        <taxon>Basidiomycota</taxon>
        <taxon>Agaricomycotina</taxon>
        <taxon>Agaricomycetes</taxon>
        <taxon>Auriculariales</taxon>
        <taxon>Auriculariaceae</taxon>
        <taxon>Auricularia</taxon>
    </lineage>
</organism>
<evidence type="ECO:0000313" key="2">
    <source>
        <dbReference type="Proteomes" id="UP000006514"/>
    </source>
</evidence>